<organism evidence="1">
    <name type="scientific">uncultured Pleomorphomonas sp</name>
    <dbReference type="NCBI Taxonomy" id="442121"/>
    <lineage>
        <taxon>Bacteria</taxon>
        <taxon>Pseudomonadati</taxon>
        <taxon>Pseudomonadota</taxon>
        <taxon>Alphaproteobacteria</taxon>
        <taxon>Hyphomicrobiales</taxon>
        <taxon>Pleomorphomonadaceae</taxon>
        <taxon>Pleomorphomonas</taxon>
        <taxon>environmental samples</taxon>
    </lineage>
</organism>
<protein>
    <submittedName>
        <fullName evidence="1">Uncharacterized protein</fullName>
    </submittedName>
</protein>
<evidence type="ECO:0000313" key="1">
    <source>
        <dbReference type="EMBL" id="SCM75737.1"/>
    </source>
</evidence>
<gene>
    <name evidence="1" type="ORF">KL86PLE_30185</name>
</gene>
<proteinExistence type="predicted"/>
<sequence length="44" mass="5098">MDIRQEAETAENDKSKLRLSRFPWRENGMHGHRSVLESAAAMLK</sequence>
<dbReference type="EMBL" id="FMJD01000007">
    <property type="protein sequence ID" value="SCM75737.1"/>
    <property type="molecule type" value="Genomic_DNA"/>
</dbReference>
<dbReference type="AlphaFoldDB" id="A0A212LE18"/>
<name>A0A212LE18_9HYPH</name>
<reference evidence="1" key="1">
    <citation type="submission" date="2016-08" db="EMBL/GenBank/DDBJ databases">
        <authorList>
            <person name="Seilhamer J.J."/>
        </authorList>
    </citation>
    <scope>NUCLEOTIDE SEQUENCE</scope>
    <source>
        <strain evidence="1">86</strain>
    </source>
</reference>
<accession>A0A212LE18</accession>